<evidence type="ECO:0008006" key="3">
    <source>
        <dbReference type="Google" id="ProtNLM"/>
    </source>
</evidence>
<dbReference type="RefSeq" id="WP_028726067.1">
    <property type="nucleotide sequence ID" value="NZ_AUAE01000008.1"/>
</dbReference>
<name>A0A0F5JCX9_9BACT</name>
<organism evidence="1 2">
    <name type="scientific">Parabacteroides gordonii MS-1 = DSM 23371</name>
    <dbReference type="NCBI Taxonomy" id="1203610"/>
    <lineage>
        <taxon>Bacteria</taxon>
        <taxon>Pseudomonadati</taxon>
        <taxon>Bacteroidota</taxon>
        <taxon>Bacteroidia</taxon>
        <taxon>Bacteroidales</taxon>
        <taxon>Tannerellaceae</taxon>
        <taxon>Parabacteroides</taxon>
    </lineage>
</organism>
<dbReference type="PATRIC" id="fig|1203610.3.peg.3147"/>
<dbReference type="STRING" id="1203610.HMPREF1536_03081"/>
<dbReference type="Pfam" id="PF14114">
    <property type="entry name" value="DUF4286"/>
    <property type="match status" value="1"/>
</dbReference>
<dbReference type="InterPro" id="IPR025563">
    <property type="entry name" value="DUF4286"/>
</dbReference>
<dbReference type="HOGENOM" id="CLU_146735_2_0_10"/>
<comment type="caution">
    <text evidence="1">The sequence shown here is derived from an EMBL/GenBank/DDBJ whole genome shotgun (WGS) entry which is preliminary data.</text>
</comment>
<evidence type="ECO:0000313" key="2">
    <source>
        <dbReference type="Proteomes" id="UP000033035"/>
    </source>
</evidence>
<protein>
    <recommendedName>
        <fullName evidence="3">DUF4286 domain-containing protein</fullName>
    </recommendedName>
</protein>
<evidence type="ECO:0000313" key="1">
    <source>
        <dbReference type="EMBL" id="KKB55609.1"/>
    </source>
</evidence>
<proteinExistence type="predicted"/>
<dbReference type="Proteomes" id="UP000033035">
    <property type="component" value="Unassembled WGS sequence"/>
</dbReference>
<reference evidence="1 2" key="1">
    <citation type="submission" date="2013-04" db="EMBL/GenBank/DDBJ databases">
        <title>The Genome Sequence of Parabacteroides gordonii DSM 23371.</title>
        <authorList>
            <consortium name="The Broad Institute Genomics Platform"/>
            <person name="Earl A."/>
            <person name="Ward D."/>
            <person name="Feldgarden M."/>
            <person name="Gevers D."/>
            <person name="Martens E."/>
            <person name="Sakamoto M."/>
            <person name="Benno Y."/>
            <person name="Suzuki N."/>
            <person name="Matsunaga N."/>
            <person name="Koshihara K."/>
            <person name="Seki M."/>
            <person name="Komiya H."/>
            <person name="Walker B."/>
            <person name="Young S."/>
            <person name="Zeng Q."/>
            <person name="Gargeya S."/>
            <person name="Fitzgerald M."/>
            <person name="Haas B."/>
            <person name="Abouelleil A."/>
            <person name="Allen A.W."/>
            <person name="Alvarado L."/>
            <person name="Arachchi H.M."/>
            <person name="Berlin A.M."/>
            <person name="Chapman S.B."/>
            <person name="Gainer-Dewar J."/>
            <person name="Goldberg J."/>
            <person name="Griggs A."/>
            <person name="Gujja S."/>
            <person name="Hansen M."/>
            <person name="Howarth C."/>
            <person name="Imamovic A."/>
            <person name="Ireland A."/>
            <person name="Larimer J."/>
            <person name="McCowan C."/>
            <person name="Murphy C."/>
            <person name="Pearson M."/>
            <person name="Poon T.W."/>
            <person name="Priest M."/>
            <person name="Roberts A."/>
            <person name="Saif S."/>
            <person name="Shea T."/>
            <person name="Sisk P."/>
            <person name="Sykes S."/>
            <person name="Wortman J."/>
            <person name="Nusbaum C."/>
            <person name="Birren B."/>
        </authorList>
    </citation>
    <scope>NUCLEOTIDE SEQUENCE [LARGE SCALE GENOMIC DNA]</scope>
    <source>
        <strain evidence="1 2">MS-1</strain>
    </source>
</reference>
<keyword evidence="2" id="KW-1185">Reference proteome</keyword>
<accession>A0A0F5JCX9</accession>
<gene>
    <name evidence="1" type="ORF">HMPREF1536_03081</name>
</gene>
<dbReference type="EMBL" id="AQHW01000015">
    <property type="protein sequence ID" value="KKB55609.1"/>
    <property type="molecule type" value="Genomic_DNA"/>
</dbReference>
<sequence length="104" mass="12131">MIIYNTTFNIENDILAECVDYLKKDYIPRAAASGFLMTPYLRRILQDETEEASSYSVQFHVKNYETLEYWLQNEGRALQQELVQRFGPKIVGFSTLLEDIALDL</sequence>
<dbReference type="AlphaFoldDB" id="A0A0F5JCX9"/>